<comment type="subunit">
    <text evidence="2">Monomer.</text>
</comment>
<evidence type="ECO:0000313" key="9">
    <source>
        <dbReference type="Proteomes" id="UP000315344"/>
    </source>
</evidence>
<dbReference type="EC" id="2.7.7.7" evidence="3"/>
<dbReference type="AlphaFoldDB" id="A0A533HXZ7"/>
<dbReference type="Proteomes" id="UP000315344">
    <property type="component" value="Unassembled WGS sequence"/>
</dbReference>
<evidence type="ECO:0000259" key="7">
    <source>
        <dbReference type="PROSITE" id="PS50173"/>
    </source>
</evidence>
<dbReference type="Pfam" id="PF00817">
    <property type="entry name" value="IMS"/>
    <property type="match status" value="1"/>
</dbReference>
<dbReference type="PANTHER" id="PTHR35369">
    <property type="entry name" value="BLR3025 PROTEIN-RELATED"/>
    <property type="match status" value="1"/>
</dbReference>
<sequence length="507" mass="55433">MARVISVFLPTWPTDRLRRKAGDTAPPVEVPLIIAGRDRNRRIVTAVDATAQALGLRVGMPVTKAQALVPGLVIEPADPKADAESLERLALWVLQRIAPIVAVDPPDGIVIDSTGADHLHGGDAAMLDALIGRLTLSGVSARAAIADTWGAAHALARYGSNPVLIAMPGASIDMLAPLPLEALRLSPAIPAGLRDLGFSRIGDLIGQPRAPLTLRFGPELSRRLDQALGNSAEPIEPLRPEDMIEARRSFAEPIAAAETIARYIGKLVATLCEALETRGLGVRRLDLLCHRIDSRVETVRIGLARPVRDPQRLTRLLCDKIETIDPGLGIEIMTLTATLAEPMTERQAVSHLIEAPEPDLSGLIDTLANRVGARAIYRFAPVASDVPERSVCRIPALAEETGAGWPDHWPRPSRLLPRPEPIETMALLPDHPPNWISWRGVRRRVRRADGPERVFGEWWKRDAELVAVRDYFRIEDDAGERFWIFRAGDGEDVATGSHRWFLHGVFG</sequence>
<evidence type="ECO:0000256" key="2">
    <source>
        <dbReference type="ARBA" id="ARBA00011245"/>
    </source>
</evidence>
<proteinExistence type="inferred from homology"/>
<dbReference type="Pfam" id="PF11799">
    <property type="entry name" value="IMS_C"/>
    <property type="match status" value="1"/>
</dbReference>
<evidence type="ECO:0000256" key="1">
    <source>
        <dbReference type="ARBA" id="ARBA00010945"/>
    </source>
</evidence>
<comment type="caution">
    <text evidence="8">The sequence shown here is derived from an EMBL/GenBank/DDBJ whole genome shotgun (WGS) entry which is preliminary data.</text>
</comment>
<feature type="domain" description="UmuC" evidence="7">
    <location>
        <begin position="31"/>
        <end position="78"/>
    </location>
</feature>
<accession>A0A533HXZ7</accession>
<dbReference type="InterPro" id="IPR050356">
    <property type="entry name" value="SulA_CellDiv_inhibitor"/>
</dbReference>
<gene>
    <name evidence="8" type="ORF">DI616_19725</name>
</gene>
<protein>
    <recommendedName>
        <fullName evidence="3">DNA-directed DNA polymerase</fullName>
        <ecNumber evidence="3">2.7.7.7</ecNumber>
    </recommendedName>
</protein>
<evidence type="ECO:0000256" key="5">
    <source>
        <dbReference type="ARBA" id="ARBA00025589"/>
    </source>
</evidence>
<reference evidence="8 9" key="1">
    <citation type="journal article" date="2017" name="Nat. Commun.">
        <title>In situ click chemistry generation of cyclooxygenase-2 inhibitors.</title>
        <authorList>
            <person name="Bhardwaj A."/>
            <person name="Kaur J."/>
            <person name="Wuest M."/>
            <person name="Wuest F."/>
        </authorList>
    </citation>
    <scope>NUCLEOTIDE SEQUENCE [LARGE SCALE GENOMIC DNA]</scope>
    <source>
        <strain evidence="8">S2_012_000_R3_94</strain>
    </source>
</reference>
<dbReference type="InterPro" id="IPR043128">
    <property type="entry name" value="Rev_trsase/Diguanyl_cyclase"/>
</dbReference>
<dbReference type="Gene3D" id="3.40.1170.60">
    <property type="match status" value="1"/>
</dbReference>
<dbReference type="PROSITE" id="PS50173">
    <property type="entry name" value="UMUC"/>
    <property type="match status" value="1"/>
</dbReference>
<dbReference type="InterPro" id="IPR017961">
    <property type="entry name" value="DNA_pol_Y-fam_little_finger"/>
</dbReference>
<comment type="catalytic activity">
    <reaction evidence="6">
        <text>DNA(n) + a 2'-deoxyribonucleoside 5'-triphosphate = DNA(n+1) + diphosphate</text>
        <dbReference type="Rhea" id="RHEA:22508"/>
        <dbReference type="Rhea" id="RHEA-COMP:17339"/>
        <dbReference type="Rhea" id="RHEA-COMP:17340"/>
        <dbReference type="ChEBI" id="CHEBI:33019"/>
        <dbReference type="ChEBI" id="CHEBI:61560"/>
        <dbReference type="ChEBI" id="CHEBI:173112"/>
        <dbReference type="EC" id="2.7.7.7"/>
    </reaction>
</comment>
<comment type="function">
    <text evidence="5">Poorly processive, error-prone DNA polymerase involved in untargeted mutagenesis. Copies undamaged DNA at stalled replication forks, which arise in vivo from mismatched or misaligned primer ends. These misaligned primers can be extended by PolIV. Exhibits no 3'-5' exonuclease (proofreading) activity. May be involved in translesional synthesis, in conjunction with the beta clamp from PolIII.</text>
</comment>
<evidence type="ECO:0000256" key="4">
    <source>
        <dbReference type="ARBA" id="ARBA00022763"/>
    </source>
</evidence>
<dbReference type="GO" id="GO:0003684">
    <property type="term" value="F:damaged DNA binding"/>
    <property type="evidence" value="ECO:0007669"/>
    <property type="project" value="InterPro"/>
</dbReference>
<dbReference type="SUPFAM" id="SSF56672">
    <property type="entry name" value="DNA/RNA polymerases"/>
    <property type="match status" value="1"/>
</dbReference>
<dbReference type="PANTHER" id="PTHR35369:SF2">
    <property type="entry name" value="BLR3025 PROTEIN"/>
    <property type="match status" value="1"/>
</dbReference>
<dbReference type="EMBL" id="VAFL01000035">
    <property type="protein sequence ID" value="TKW63325.1"/>
    <property type="molecule type" value="Genomic_DNA"/>
</dbReference>
<name>A0A533HXZ7_PARDE</name>
<evidence type="ECO:0000256" key="3">
    <source>
        <dbReference type="ARBA" id="ARBA00012417"/>
    </source>
</evidence>
<dbReference type="CDD" id="cd03468">
    <property type="entry name" value="PolY_like"/>
    <property type="match status" value="1"/>
</dbReference>
<dbReference type="Gene3D" id="3.30.70.270">
    <property type="match status" value="1"/>
</dbReference>
<organism evidence="8 9">
    <name type="scientific">Paracoccus denitrificans</name>
    <dbReference type="NCBI Taxonomy" id="266"/>
    <lineage>
        <taxon>Bacteria</taxon>
        <taxon>Pseudomonadati</taxon>
        <taxon>Pseudomonadota</taxon>
        <taxon>Alphaproteobacteria</taxon>
        <taxon>Rhodobacterales</taxon>
        <taxon>Paracoccaceae</taxon>
        <taxon>Paracoccus</taxon>
    </lineage>
</organism>
<dbReference type="GO" id="GO:0006281">
    <property type="term" value="P:DNA repair"/>
    <property type="evidence" value="ECO:0007669"/>
    <property type="project" value="InterPro"/>
</dbReference>
<keyword evidence="4" id="KW-0227">DNA damage</keyword>
<evidence type="ECO:0000256" key="6">
    <source>
        <dbReference type="ARBA" id="ARBA00049244"/>
    </source>
</evidence>
<dbReference type="InterPro" id="IPR043502">
    <property type="entry name" value="DNA/RNA_pol_sf"/>
</dbReference>
<evidence type="ECO:0000313" key="8">
    <source>
        <dbReference type="EMBL" id="TKW63325.1"/>
    </source>
</evidence>
<dbReference type="InterPro" id="IPR001126">
    <property type="entry name" value="UmuC"/>
</dbReference>
<comment type="similarity">
    <text evidence="1">Belongs to the DNA polymerase type-Y family.</text>
</comment>